<evidence type="ECO:0000313" key="1">
    <source>
        <dbReference type="EMBL" id="USE78088.1"/>
    </source>
</evidence>
<dbReference type="EMBL" id="CP098735">
    <property type="protein sequence ID" value="USE78088.1"/>
    <property type="molecule type" value="Genomic_DNA"/>
</dbReference>
<sequence>MNTDKRIEQVRATFEAIAAERINWTAEVTELADGPLTFQRCAMDAEDPMTVAEGFAMARGLIA</sequence>
<evidence type="ECO:0000313" key="2">
    <source>
        <dbReference type="Proteomes" id="UP001056648"/>
    </source>
</evidence>
<proteinExistence type="predicted"/>
<dbReference type="RefSeq" id="WP_252252201.1">
    <property type="nucleotide sequence ID" value="NZ_CP098735.1"/>
</dbReference>
<protein>
    <submittedName>
        <fullName evidence="1">Uncharacterized protein</fullName>
    </submittedName>
</protein>
<name>A0ABY4VLM2_9BURK</name>
<dbReference type="Proteomes" id="UP001056648">
    <property type="component" value="Chromosome 1"/>
</dbReference>
<organism evidence="1 2">
    <name type="scientific">Cupriavidus gilardii</name>
    <dbReference type="NCBI Taxonomy" id="82541"/>
    <lineage>
        <taxon>Bacteria</taxon>
        <taxon>Pseudomonadati</taxon>
        <taxon>Pseudomonadota</taxon>
        <taxon>Betaproteobacteria</taxon>
        <taxon>Burkholderiales</taxon>
        <taxon>Burkholderiaceae</taxon>
        <taxon>Cupriavidus</taxon>
    </lineage>
</organism>
<gene>
    <name evidence="1" type="ORF">NDR89_03305</name>
</gene>
<keyword evidence="2" id="KW-1185">Reference proteome</keyword>
<reference evidence="1" key="1">
    <citation type="submission" date="2022-06" db="EMBL/GenBank/DDBJ databases">
        <title>Complete genome sequence and characterization of Cupriavidus gilardii QJ1 isolated from contaminating cells.</title>
        <authorList>
            <person name="Qi J."/>
        </authorList>
    </citation>
    <scope>NUCLEOTIDE SEQUENCE</scope>
    <source>
        <strain evidence="1">QJ1</strain>
    </source>
</reference>
<accession>A0ABY4VLM2</accession>